<dbReference type="Gene3D" id="2.60.200.20">
    <property type="match status" value="1"/>
</dbReference>
<evidence type="ECO:0000313" key="4">
    <source>
        <dbReference type="EMBL" id="PJJ72711.1"/>
    </source>
</evidence>
<feature type="region of interest" description="Disordered" evidence="2">
    <location>
        <begin position="1"/>
        <end position="36"/>
    </location>
</feature>
<sequence length="193" mass="19722">MSGPRSEHEPDLDDTVLRPAGAPDRGVGAPPDTDDTVLRARGAAADVDDTVLVRSTAPAPVVPAARPPAVAPPPAAPAAAYRLRIADEVVPVDGVVLIGRRPSPPRVPGPVPPRLVTVPSPTSEVSSTHVVIRPSGTTLVVTDLRSTNGTRLSTPGAPPRMMRPGESVVVTPGTVLDLGDGAAVEVLGRERLG</sequence>
<dbReference type="EMBL" id="PGFF01000001">
    <property type="protein sequence ID" value="PJJ72711.1"/>
    <property type="molecule type" value="Genomic_DNA"/>
</dbReference>
<gene>
    <name evidence="4" type="ORF">CLV46_2285</name>
</gene>
<proteinExistence type="predicted"/>
<reference evidence="4 5" key="1">
    <citation type="submission" date="2017-11" db="EMBL/GenBank/DDBJ databases">
        <title>Genomic Encyclopedia of Archaeal and Bacterial Type Strains, Phase II (KMG-II): From Individual Species to Whole Genera.</title>
        <authorList>
            <person name="Goeker M."/>
        </authorList>
    </citation>
    <scope>NUCLEOTIDE SEQUENCE [LARGE SCALE GENOMIC DNA]</scope>
    <source>
        <strain evidence="4 5">DSM 27393</strain>
    </source>
</reference>
<dbReference type="AlphaFoldDB" id="A0A2M9CLE0"/>
<dbReference type="OrthoDB" id="5485098at2"/>
<dbReference type="RefSeq" id="WP_100364870.1">
    <property type="nucleotide sequence ID" value="NZ_PGFF01000001.1"/>
</dbReference>
<feature type="domain" description="FHA" evidence="3">
    <location>
        <begin position="96"/>
        <end position="153"/>
    </location>
</feature>
<evidence type="ECO:0000256" key="2">
    <source>
        <dbReference type="SAM" id="MobiDB-lite"/>
    </source>
</evidence>
<evidence type="ECO:0000256" key="1">
    <source>
        <dbReference type="ARBA" id="ARBA00022553"/>
    </source>
</evidence>
<dbReference type="PROSITE" id="PS50006">
    <property type="entry name" value="FHA_DOMAIN"/>
    <property type="match status" value="1"/>
</dbReference>
<dbReference type="Pfam" id="PF00498">
    <property type="entry name" value="FHA"/>
    <property type="match status" value="1"/>
</dbReference>
<keyword evidence="5" id="KW-1185">Reference proteome</keyword>
<dbReference type="InterPro" id="IPR008984">
    <property type="entry name" value="SMAD_FHA_dom_sf"/>
</dbReference>
<organism evidence="4 5">
    <name type="scientific">Diaminobutyricimonas aerilata</name>
    <dbReference type="NCBI Taxonomy" id="1162967"/>
    <lineage>
        <taxon>Bacteria</taxon>
        <taxon>Bacillati</taxon>
        <taxon>Actinomycetota</taxon>
        <taxon>Actinomycetes</taxon>
        <taxon>Micrococcales</taxon>
        <taxon>Microbacteriaceae</taxon>
        <taxon>Diaminobutyricimonas</taxon>
    </lineage>
</organism>
<accession>A0A2M9CLE0</accession>
<evidence type="ECO:0000313" key="5">
    <source>
        <dbReference type="Proteomes" id="UP000228758"/>
    </source>
</evidence>
<comment type="caution">
    <text evidence="4">The sequence shown here is derived from an EMBL/GenBank/DDBJ whole genome shotgun (WGS) entry which is preliminary data.</text>
</comment>
<name>A0A2M9CLE0_9MICO</name>
<evidence type="ECO:0000259" key="3">
    <source>
        <dbReference type="PROSITE" id="PS50006"/>
    </source>
</evidence>
<dbReference type="Proteomes" id="UP000228758">
    <property type="component" value="Unassembled WGS sequence"/>
</dbReference>
<protein>
    <submittedName>
        <fullName evidence="4">FHA domain-containing protein</fullName>
    </submittedName>
</protein>
<keyword evidence="1" id="KW-0597">Phosphoprotein</keyword>
<dbReference type="SUPFAM" id="SSF49879">
    <property type="entry name" value="SMAD/FHA domain"/>
    <property type="match status" value="1"/>
</dbReference>
<dbReference type="InterPro" id="IPR000253">
    <property type="entry name" value="FHA_dom"/>
</dbReference>